<dbReference type="EMBL" id="AHKF01000016">
    <property type="protein sequence ID" value="EIA09096.1"/>
    <property type="molecule type" value="Genomic_DNA"/>
</dbReference>
<comment type="caution">
    <text evidence="8">The sequence shown here is derived from an EMBL/GenBank/DDBJ whole genome shotgun (WGS) entry which is preliminary data.</text>
</comment>
<reference evidence="8 9" key="1">
    <citation type="journal article" date="2014" name="Acta Crystallogr. D">
        <title>Structure-based characterization and antifreeze properties of a hyperactive ice-binding protein from the Antarctic bacterium Flavobacterium frigoris PS1.</title>
        <authorList>
            <person name="Do H."/>
            <person name="Kim S.J."/>
            <person name="Kim H.J."/>
            <person name="Lee J.H."/>
        </authorList>
    </citation>
    <scope>NUCLEOTIDE SEQUENCE [LARGE SCALE GENOMIC DNA]</scope>
    <source>
        <strain evidence="8 9">PS1</strain>
    </source>
</reference>
<dbReference type="GO" id="GO:0000160">
    <property type="term" value="P:phosphorelay signal transduction system"/>
    <property type="evidence" value="ECO:0007669"/>
    <property type="project" value="UniProtKB-KW"/>
</dbReference>
<dbReference type="InterPro" id="IPR001789">
    <property type="entry name" value="Sig_transdc_resp-reg_receiver"/>
</dbReference>
<dbReference type="GO" id="GO:0003677">
    <property type="term" value="F:DNA binding"/>
    <property type="evidence" value="ECO:0007669"/>
    <property type="project" value="UniProtKB-KW"/>
</dbReference>
<dbReference type="Gene3D" id="3.40.50.2300">
    <property type="match status" value="1"/>
</dbReference>
<keyword evidence="3" id="KW-0805">Transcription regulation</keyword>
<feature type="domain" description="Response regulatory" evidence="7">
    <location>
        <begin position="3"/>
        <end position="118"/>
    </location>
</feature>
<proteinExistence type="predicted"/>
<dbReference type="PANTHER" id="PTHR44591:SF3">
    <property type="entry name" value="RESPONSE REGULATORY DOMAIN-CONTAINING PROTEIN"/>
    <property type="match status" value="1"/>
</dbReference>
<dbReference type="Proteomes" id="UP000005566">
    <property type="component" value="Unassembled WGS sequence"/>
</dbReference>
<sequence>MNKILIIDDEVNLRETINELLTYSGYEVYEAENGKDGIEKIKETEPNLILCDIMMPVLDGYGFMNELKKTKFHQIPVLFISAKVAVEDQSKGISLGVKGYIEKPFEFKELISAVKLNIIPTGTE</sequence>
<keyword evidence="1 6" id="KW-0597">Phosphoprotein</keyword>
<name>H7FQV9_FLAFP</name>
<dbReference type="PATRIC" id="fig|1086011.3.peg.1451"/>
<dbReference type="InterPro" id="IPR011006">
    <property type="entry name" value="CheY-like_superfamily"/>
</dbReference>
<dbReference type="eggNOG" id="COG0745">
    <property type="taxonomic scope" value="Bacteria"/>
</dbReference>
<evidence type="ECO:0000256" key="2">
    <source>
        <dbReference type="ARBA" id="ARBA00023012"/>
    </source>
</evidence>
<evidence type="ECO:0000313" key="9">
    <source>
        <dbReference type="Proteomes" id="UP000005566"/>
    </source>
</evidence>
<dbReference type="Pfam" id="PF00072">
    <property type="entry name" value="Response_reg"/>
    <property type="match status" value="1"/>
</dbReference>
<evidence type="ECO:0000313" key="8">
    <source>
        <dbReference type="EMBL" id="EIA09096.1"/>
    </source>
</evidence>
<keyword evidence="4" id="KW-0238">DNA-binding</keyword>
<dbReference type="OrthoDB" id="9789181at2"/>
<dbReference type="FunFam" id="3.40.50.2300:FF:000001">
    <property type="entry name" value="DNA-binding response regulator PhoB"/>
    <property type="match status" value="1"/>
</dbReference>
<evidence type="ECO:0000259" key="7">
    <source>
        <dbReference type="PROSITE" id="PS50110"/>
    </source>
</evidence>
<evidence type="ECO:0000256" key="5">
    <source>
        <dbReference type="ARBA" id="ARBA00023163"/>
    </source>
</evidence>
<keyword evidence="2" id="KW-0902">Two-component regulatory system</keyword>
<dbReference type="SMART" id="SM00448">
    <property type="entry name" value="REC"/>
    <property type="match status" value="1"/>
</dbReference>
<protein>
    <submittedName>
        <fullName evidence="8">Transcriptional regulator</fullName>
    </submittedName>
</protein>
<evidence type="ECO:0000256" key="4">
    <source>
        <dbReference type="ARBA" id="ARBA00023125"/>
    </source>
</evidence>
<dbReference type="InterPro" id="IPR050595">
    <property type="entry name" value="Bact_response_regulator"/>
</dbReference>
<dbReference type="SUPFAM" id="SSF52172">
    <property type="entry name" value="CheY-like"/>
    <property type="match status" value="1"/>
</dbReference>
<dbReference type="STRING" id="1086011.HJ01_01482"/>
<keyword evidence="5" id="KW-0804">Transcription</keyword>
<dbReference type="RefSeq" id="WP_007137659.1">
    <property type="nucleotide sequence ID" value="NZ_AHKF01000016.1"/>
</dbReference>
<keyword evidence="9" id="KW-1185">Reference proteome</keyword>
<dbReference type="PROSITE" id="PS50110">
    <property type="entry name" value="RESPONSE_REGULATORY"/>
    <property type="match status" value="1"/>
</dbReference>
<accession>H7FQV9</accession>
<organism evidence="8 9">
    <name type="scientific">Flavobacterium frigoris (strain PS1)</name>
    <dbReference type="NCBI Taxonomy" id="1086011"/>
    <lineage>
        <taxon>Bacteria</taxon>
        <taxon>Pseudomonadati</taxon>
        <taxon>Bacteroidota</taxon>
        <taxon>Flavobacteriia</taxon>
        <taxon>Flavobacteriales</taxon>
        <taxon>Flavobacteriaceae</taxon>
        <taxon>Flavobacterium</taxon>
    </lineage>
</organism>
<evidence type="ECO:0000256" key="3">
    <source>
        <dbReference type="ARBA" id="ARBA00023015"/>
    </source>
</evidence>
<dbReference type="AlphaFoldDB" id="H7FQV9"/>
<evidence type="ECO:0000256" key="6">
    <source>
        <dbReference type="PROSITE-ProRule" id="PRU00169"/>
    </source>
</evidence>
<gene>
    <name evidence="8" type="ORF">HJ01_01482</name>
</gene>
<feature type="modified residue" description="4-aspartylphosphate" evidence="6">
    <location>
        <position position="52"/>
    </location>
</feature>
<evidence type="ECO:0000256" key="1">
    <source>
        <dbReference type="ARBA" id="ARBA00022553"/>
    </source>
</evidence>
<dbReference type="CDD" id="cd17574">
    <property type="entry name" value="REC_OmpR"/>
    <property type="match status" value="1"/>
</dbReference>
<dbReference type="PANTHER" id="PTHR44591">
    <property type="entry name" value="STRESS RESPONSE REGULATOR PROTEIN 1"/>
    <property type="match status" value="1"/>
</dbReference>